<dbReference type="GO" id="GO:0000981">
    <property type="term" value="F:DNA-binding transcription factor activity, RNA polymerase II-specific"/>
    <property type="evidence" value="ECO:0007669"/>
    <property type="project" value="InterPro"/>
</dbReference>
<dbReference type="GO" id="GO:0051536">
    <property type="term" value="F:iron-sulfur cluster binding"/>
    <property type="evidence" value="ECO:0007669"/>
    <property type="project" value="InterPro"/>
</dbReference>
<dbReference type="EMBL" id="MKZY01000004">
    <property type="protein sequence ID" value="OOO10086.1"/>
    <property type="molecule type" value="Genomic_DNA"/>
</dbReference>
<name>A0A1S9DMD8_ASPOZ</name>
<reference evidence="8 9" key="1">
    <citation type="submission" date="2016-10" db="EMBL/GenBank/DDBJ databases">
        <title>Genome sequencing of Aspergillus oryzae BCC7051.</title>
        <authorList>
            <person name="Thammarongtham C."/>
            <person name="Vorapreeda T."/>
            <person name="Nookaew I."/>
            <person name="Srisuk T."/>
            <person name="Land M."/>
            <person name="Jeennor S."/>
            <person name="Laoteng K."/>
        </authorList>
    </citation>
    <scope>NUCLEOTIDE SEQUENCE [LARGE SCALE GENOMIC DNA]</scope>
    <source>
        <strain evidence="8 9">BCC7051</strain>
    </source>
</reference>
<evidence type="ECO:0000313" key="8">
    <source>
        <dbReference type="EMBL" id="OOO10086.1"/>
    </source>
</evidence>
<evidence type="ECO:0000256" key="2">
    <source>
        <dbReference type="ARBA" id="ARBA00023015"/>
    </source>
</evidence>
<accession>A0A1S9DMD8</accession>
<organism evidence="8 9">
    <name type="scientific">Aspergillus oryzae</name>
    <name type="common">Yellow koji mold</name>
    <dbReference type="NCBI Taxonomy" id="5062"/>
    <lineage>
        <taxon>Eukaryota</taxon>
        <taxon>Fungi</taxon>
        <taxon>Dikarya</taxon>
        <taxon>Ascomycota</taxon>
        <taxon>Pezizomycotina</taxon>
        <taxon>Eurotiomycetes</taxon>
        <taxon>Eurotiomycetidae</taxon>
        <taxon>Eurotiales</taxon>
        <taxon>Aspergillaceae</taxon>
        <taxon>Aspergillus</taxon>
        <taxon>Aspergillus subgen. Circumdati</taxon>
    </lineage>
</organism>
<feature type="region of interest" description="Disordered" evidence="6">
    <location>
        <begin position="668"/>
        <end position="687"/>
    </location>
</feature>
<evidence type="ECO:0000256" key="4">
    <source>
        <dbReference type="ARBA" id="ARBA00023163"/>
    </source>
</evidence>
<comment type="similarity">
    <text evidence="1">Belongs to the NifU family.</text>
</comment>
<dbReference type="SUPFAM" id="SSF110836">
    <property type="entry name" value="Hypothetical protein SAV1430"/>
    <property type="match status" value="1"/>
</dbReference>
<feature type="region of interest" description="Disordered" evidence="6">
    <location>
        <begin position="537"/>
        <end position="556"/>
    </location>
</feature>
<keyword evidence="3" id="KW-0238">DNA-binding</keyword>
<dbReference type="FunFam" id="3.30.1370.70:FF:000001">
    <property type="entry name" value="NifU-like protein 4, mitochondrial"/>
    <property type="match status" value="1"/>
</dbReference>
<dbReference type="Pfam" id="PF00172">
    <property type="entry name" value="Zn_clus"/>
    <property type="match status" value="1"/>
</dbReference>
<dbReference type="GO" id="GO:0005739">
    <property type="term" value="C:mitochondrion"/>
    <property type="evidence" value="ECO:0007669"/>
    <property type="project" value="TreeGrafter"/>
</dbReference>
<evidence type="ECO:0000256" key="1">
    <source>
        <dbReference type="ARBA" id="ARBA00006420"/>
    </source>
</evidence>
<dbReference type="InterPro" id="IPR014824">
    <property type="entry name" value="Nfu/NifU_N"/>
</dbReference>
<dbReference type="InterPro" id="IPR001138">
    <property type="entry name" value="Zn2Cys6_DnaBD"/>
</dbReference>
<dbReference type="SUPFAM" id="SSF57701">
    <property type="entry name" value="Zn2/Cys6 DNA-binding domain"/>
    <property type="match status" value="1"/>
</dbReference>
<keyword evidence="4" id="KW-0804">Transcription</keyword>
<keyword evidence="5" id="KW-0539">Nucleus</keyword>
<dbReference type="VEuPathDB" id="FungiDB:AO090003000898"/>
<dbReference type="PANTHER" id="PTHR11178:SF1">
    <property type="entry name" value="NFU1 IRON-SULFUR CLUSTER SCAFFOLD HOMOLOG, MITOCHONDRIAL"/>
    <property type="match status" value="1"/>
</dbReference>
<dbReference type="Proteomes" id="UP000190312">
    <property type="component" value="Unassembled WGS sequence"/>
</dbReference>
<feature type="compositionally biased region" description="Acidic residues" evidence="6">
    <location>
        <begin position="676"/>
        <end position="687"/>
    </location>
</feature>
<dbReference type="Gene3D" id="3.30.300.130">
    <property type="entry name" value="Fe-S cluster assembly (FSCA)"/>
    <property type="match status" value="1"/>
</dbReference>
<evidence type="ECO:0000259" key="7">
    <source>
        <dbReference type="PROSITE" id="PS50048"/>
    </source>
</evidence>
<dbReference type="Pfam" id="PF08712">
    <property type="entry name" value="Nfu_N"/>
    <property type="match status" value="1"/>
</dbReference>
<dbReference type="Pfam" id="PF11951">
    <property type="entry name" value="Fungal_trans_2"/>
    <property type="match status" value="1"/>
</dbReference>
<dbReference type="OrthoDB" id="4491390at2759"/>
<dbReference type="PANTHER" id="PTHR11178">
    <property type="entry name" value="IRON-SULFUR CLUSTER SCAFFOLD PROTEIN NFU-RELATED"/>
    <property type="match status" value="1"/>
</dbReference>
<dbReference type="GO" id="GO:0003677">
    <property type="term" value="F:DNA binding"/>
    <property type="evidence" value="ECO:0007669"/>
    <property type="project" value="UniProtKB-KW"/>
</dbReference>
<evidence type="ECO:0000313" key="9">
    <source>
        <dbReference type="Proteomes" id="UP000190312"/>
    </source>
</evidence>
<dbReference type="SUPFAM" id="SSF117916">
    <property type="entry name" value="Fe-S cluster assembly (FSCA) domain-like"/>
    <property type="match status" value="1"/>
</dbReference>
<dbReference type="SMART" id="SM00066">
    <property type="entry name" value="GAL4"/>
    <property type="match status" value="1"/>
</dbReference>
<dbReference type="GO" id="GO:0009893">
    <property type="term" value="P:positive regulation of metabolic process"/>
    <property type="evidence" value="ECO:0007669"/>
    <property type="project" value="UniProtKB-ARBA"/>
</dbReference>
<evidence type="ECO:0000256" key="6">
    <source>
        <dbReference type="SAM" id="MobiDB-lite"/>
    </source>
</evidence>
<proteinExistence type="inferred from homology"/>
<dbReference type="GO" id="GO:0016226">
    <property type="term" value="P:iron-sulfur cluster assembly"/>
    <property type="evidence" value="ECO:0007669"/>
    <property type="project" value="InterPro"/>
</dbReference>
<dbReference type="FunFam" id="3.30.300.130:FF:000001">
    <property type="entry name" value="NFU1 iron-sulfur cluster scaffold"/>
    <property type="match status" value="1"/>
</dbReference>
<dbReference type="Pfam" id="PF01106">
    <property type="entry name" value="NifU"/>
    <property type="match status" value="1"/>
</dbReference>
<dbReference type="GO" id="GO:0008270">
    <property type="term" value="F:zinc ion binding"/>
    <property type="evidence" value="ECO:0007669"/>
    <property type="project" value="InterPro"/>
</dbReference>
<dbReference type="InterPro" id="IPR021858">
    <property type="entry name" value="Fun_TF"/>
</dbReference>
<dbReference type="SMART" id="SM00932">
    <property type="entry name" value="Nfu_N"/>
    <property type="match status" value="1"/>
</dbReference>
<dbReference type="InterPro" id="IPR034904">
    <property type="entry name" value="FSCA_dom_sf"/>
</dbReference>
<dbReference type="Gene3D" id="4.10.240.10">
    <property type="entry name" value="Zn(2)-C6 fungal-type DNA-binding domain"/>
    <property type="match status" value="1"/>
</dbReference>
<dbReference type="InterPro" id="IPR001075">
    <property type="entry name" value="NIF_FeS_clus_asmbl_NifU_C"/>
</dbReference>
<evidence type="ECO:0000256" key="3">
    <source>
        <dbReference type="ARBA" id="ARBA00023125"/>
    </source>
</evidence>
<sequence>MGGIPFKSTGCNTCRRRKVKCDEAKPECLRCVKNGHVCTGYERSRVFIHKSSNAMEDGAQKFTRRPKALLNDLITHQVGQVEPGVPQLNTNVEVRSQLFQSFIDRYLPQSQYIRDRTGKNILQTLPDLSGSSLLLDKAVVALSTAFLAKQNQDRHLLQNSTKIYGNAIQMLYGKISSGRALGKDALYTTIIFQIYELINCSPPGFGAWIAHVQGSSAIINQCSGQDDETAASRLFRRQLKFVTLCDAIGKRKAPDFYNPSAWQDNSLQDRDSPEPIDELIDRLADCSALMEQVDGFLKKGAEVHDQIQNSGRELLFTCFSLEEKLHRICCRMQKELGKPSVSPANVTCRKDFRSSLFTDLLPKPFQFPSLTCAEAHLIYWTALVLLYPLIDQLLEVLQVSAGHVSLAGCYSPSGEHANSEITADFTTLAEHYADQVCRSVLYCLQPDLKTLGAQFLLAPLSQSAQFYSVHELAEKYRWCQEVFVLLPQLGLGIGVTAQRLGVVEPSSRTVIPNVFASYRTIHRSARLPAITASEARHRPTLRPHQQSAVTRVNGPSPVSKRSIFIQTENTPNPDALKFIPNHRVLPEDFPTSFLEYLSPRSTLAPPHPSPLAANLFNVDGVTSIFFGPEFITVTKASDANWAHIKPEIFSLITQAVTSGEPIVNTVAKSGENAQEGGEEESLSYNEEDDEVVSMIKELLETRIRPAIQEDGGDIELRGFENGIVMLKLRGACRTCDSSTVTLKNGIESMLMHYIEEVQGVEQVMDEEEEISMHEFAKFEEKLRQQKGAAATASTGGKGTLDSAP</sequence>
<dbReference type="InterPro" id="IPR036864">
    <property type="entry name" value="Zn2-C6_fun-type_DNA-bd_sf"/>
</dbReference>
<dbReference type="CDD" id="cd00067">
    <property type="entry name" value="GAL4"/>
    <property type="match status" value="1"/>
</dbReference>
<protein>
    <submittedName>
        <fullName evidence="8">Scaffold protein Nfu/NifU</fullName>
    </submittedName>
</protein>
<dbReference type="AlphaFoldDB" id="A0A1S9DMD8"/>
<evidence type="ECO:0000256" key="5">
    <source>
        <dbReference type="ARBA" id="ARBA00023242"/>
    </source>
</evidence>
<dbReference type="InterPro" id="IPR036498">
    <property type="entry name" value="Nfu/NifU_N_sf"/>
</dbReference>
<dbReference type="PROSITE" id="PS50048">
    <property type="entry name" value="ZN2_CY6_FUNGAL_2"/>
    <property type="match status" value="1"/>
</dbReference>
<comment type="caution">
    <text evidence="8">The sequence shown here is derived from an EMBL/GenBank/DDBJ whole genome shotgun (WGS) entry which is preliminary data.</text>
</comment>
<dbReference type="GO" id="GO:0005506">
    <property type="term" value="F:iron ion binding"/>
    <property type="evidence" value="ECO:0007669"/>
    <property type="project" value="InterPro"/>
</dbReference>
<keyword evidence="2" id="KW-0805">Transcription regulation</keyword>
<dbReference type="PROSITE" id="PS00463">
    <property type="entry name" value="ZN2_CY6_FUNGAL_1"/>
    <property type="match status" value="1"/>
</dbReference>
<feature type="domain" description="Zn(2)-C6 fungal-type" evidence="7">
    <location>
        <begin position="10"/>
        <end position="39"/>
    </location>
</feature>
<dbReference type="Gene3D" id="3.30.1370.70">
    <property type="entry name" value="Scaffold protein Nfu/NifU, N-terminal domain"/>
    <property type="match status" value="1"/>
</dbReference>
<gene>
    <name evidence="8" type="ORF">OAory_01058940</name>
</gene>